<dbReference type="InterPro" id="IPR011989">
    <property type="entry name" value="ARM-like"/>
</dbReference>
<evidence type="ECO:0008006" key="4">
    <source>
        <dbReference type="Google" id="ProtNLM"/>
    </source>
</evidence>
<evidence type="ECO:0000313" key="2">
    <source>
        <dbReference type="EMBL" id="TWU20994.1"/>
    </source>
</evidence>
<protein>
    <recommendedName>
        <fullName evidence="4">HEAT repeat protein</fullName>
    </recommendedName>
</protein>
<evidence type="ECO:0000313" key="3">
    <source>
        <dbReference type="Proteomes" id="UP000316304"/>
    </source>
</evidence>
<dbReference type="RefSeq" id="WP_146596131.1">
    <property type="nucleotide sequence ID" value="NZ_SJPT01000007.1"/>
</dbReference>
<dbReference type="Gene3D" id="1.25.10.10">
    <property type="entry name" value="Leucine-rich Repeat Variant"/>
    <property type="match status" value="1"/>
</dbReference>
<comment type="caution">
    <text evidence="2">The sequence shown here is derived from an EMBL/GenBank/DDBJ whole genome shotgun (WGS) entry which is preliminary data.</text>
</comment>
<dbReference type="OrthoDB" id="282643at2"/>
<name>A0A5C6CC32_9BACT</name>
<feature type="region of interest" description="Disordered" evidence="1">
    <location>
        <begin position="248"/>
        <end position="272"/>
    </location>
</feature>
<reference evidence="2 3" key="1">
    <citation type="submission" date="2019-02" db="EMBL/GenBank/DDBJ databases">
        <title>Deep-cultivation of Planctomycetes and their phenomic and genomic characterization uncovers novel biology.</title>
        <authorList>
            <person name="Wiegand S."/>
            <person name="Jogler M."/>
            <person name="Boedeker C."/>
            <person name="Pinto D."/>
            <person name="Vollmers J."/>
            <person name="Rivas-Marin E."/>
            <person name="Kohn T."/>
            <person name="Peeters S.H."/>
            <person name="Heuer A."/>
            <person name="Rast P."/>
            <person name="Oberbeckmann S."/>
            <person name="Bunk B."/>
            <person name="Jeske O."/>
            <person name="Meyerdierks A."/>
            <person name="Storesund J.E."/>
            <person name="Kallscheuer N."/>
            <person name="Luecker S."/>
            <person name="Lage O.M."/>
            <person name="Pohl T."/>
            <person name="Merkel B.J."/>
            <person name="Hornburger P."/>
            <person name="Mueller R.-W."/>
            <person name="Bruemmer F."/>
            <person name="Labrenz M."/>
            <person name="Spormann A.M."/>
            <person name="Op Den Camp H."/>
            <person name="Overmann J."/>
            <person name="Amann R."/>
            <person name="Jetten M.S.M."/>
            <person name="Mascher T."/>
            <person name="Medema M.H."/>
            <person name="Devos D.P."/>
            <person name="Kaster A.-K."/>
            <person name="Ovreas L."/>
            <person name="Rohde M."/>
            <person name="Galperin M.Y."/>
            <person name="Jogler C."/>
        </authorList>
    </citation>
    <scope>NUCLEOTIDE SEQUENCE [LARGE SCALE GENOMIC DNA]</scope>
    <source>
        <strain evidence="2 3">Pla52o</strain>
    </source>
</reference>
<dbReference type="AlphaFoldDB" id="A0A5C6CC32"/>
<accession>A0A5C6CC32</accession>
<sequence>MALRLITAFLLAIPFAGIAVRWCAAADSLYRVTNPPDPVSTLIEQLDSDQFGRRERATLQLRSLGKRAIAGLAQATHSESREVSERAFRVFEQHLNGSDTYMELEARATLETLAQSDSQRVSKQATTLLEPSDELTPGQPPLAIAAALGMAQMPRGGGVRRPVRIQLRAANGAARLGRTVKITVVNGTKSVEVIENNKSIKVEGKADGRIEVTQTIAGKPGPTKAYKNLDELKTQNPEAHKWFSQGHAMQLNRVPAAVPQPKPPLEKDEDRD</sequence>
<gene>
    <name evidence="2" type="ORF">Pla52o_40260</name>
</gene>
<dbReference type="Proteomes" id="UP000316304">
    <property type="component" value="Unassembled WGS sequence"/>
</dbReference>
<organism evidence="2 3">
    <name type="scientific">Novipirellula galeiformis</name>
    <dbReference type="NCBI Taxonomy" id="2528004"/>
    <lineage>
        <taxon>Bacteria</taxon>
        <taxon>Pseudomonadati</taxon>
        <taxon>Planctomycetota</taxon>
        <taxon>Planctomycetia</taxon>
        <taxon>Pirellulales</taxon>
        <taxon>Pirellulaceae</taxon>
        <taxon>Novipirellula</taxon>
    </lineage>
</organism>
<dbReference type="EMBL" id="SJPT01000007">
    <property type="protein sequence ID" value="TWU20994.1"/>
    <property type="molecule type" value="Genomic_DNA"/>
</dbReference>
<proteinExistence type="predicted"/>
<keyword evidence="3" id="KW-1185">Reference proteome</keyword>
<evidence type="ECO:0000256" key="1">
    <source>
        <dbReference type="SAM" id="MobiDB-lite"/>
    </source>
</evidence>